<dbReference type="EMBL" id="GBRH01179945">
    <property type="protein sequence ID" value="JAE17951.1"/>
    <property type="molecule type" value="Transcribed_RNA"/>
</dbReference>
<evidence type="ECO:0000313" key="1">
    <source>
        <dbReference type="EMBL" id="JAE17951.1"/>
    </source>
</evidence>
<reference evidence="1" key="1">
    <citation type="submission" date="2014-09" db="EMBL/GenBank/DDBJ databases">
        <authorList>
            <person name="Magalhaes I.L.F."/>
            <person name="Oliveira U."/>
            <person name="Santos F.R."/>
            <person name="Vidigal T.H.D.A."/>
            <person name="Brescovit A.D."/>
            <person name="Santos A.J."/>
        </authorList>
    </citation>
    <scope>NUCLEOTIDE SEQUENCE</scope>
    <source>
        <tissue evidence="1">Shoot tissue taken approximately 20 cm above the soil surface</tissue>
    </source>
</reference>
<proteinExistence type="predicted"/>
<organism evidence="1">
    <name type="scientific">Arundo donax</name>
    <name type="common">Giant reed</name>
    <name type="synonym">Donax arundinaceus</name>
    <dbReference type="NCBI Taxonomy" id="35708"/>
    <lineage>
        <taxon>Eukaryota</taxon>
        <taxon>Viridiplantae</taxon>
        <taxon>Streptophyta</taxon>
        <taxon>Embryophyta</taxon>
        <taxon>Tracheophyta</taxon>
        <taxon>Spermatophyta</taxon>
        <taxon>Magnoliopsida</taxon>
        <taxon>Liliopsida</taxon>
        <taxon>Poales</taxon>
        <taxon>Poaceae</taxon>
        <taxon>PACMAD clade</taxon>
        <taxon>Arundinoideae</taxon>
        <taxon>Arundineae</taxon>
        <taxon>Arundo</taxon>
    </lineage>
</organism>
<protein>
    <submittedName>
        <fullName evidence="1">Uncharacterized protein</fullName>
    </submittedName>
</protein>
<dbReference type="AlphaFoldDB" id="A0A0A9G5Y4"/>
<name>A0A0A9G5Y4_ARUDO</name>
<accession>A0A0A9G5Y4</accession>
<sequence>MPLPLVMLHIHQLFLVRLKK</sequence>
<reference evidence="1" key="2">
    <citation type="journal article" date="2015" name="Data Brief">
        <title>Shoot transcriptome of the giant reed, Arundo donax.</title>
        <authorList>
            <person name="Barrero R.A."/>
            <person name="Guerrero F.D."/>
            <person name="Moolhuijzen P."/>
            <person name="Goolsby J.A."/>
            <person name="Tidwell J."/>
            <person name="Bellgard S.E."/>
            <person name="Bellgard M.I."/>
        </authorList>
    </citation>
    <scope>NUCLEOTIDE SEQUENCE</scope>
    <source>
        <tissue evidence="1">Shoot tissue taken approximately 20 cm above the soil surface</tissue>
    </source>
</reference>